<dbReference type="RefSeq" id="WP_005879746.1">
    <property type="nucleotide sequence ID" value="NZ_CP019430.1"/>
</dbReference>
<dbReference type="EMBL" id="GG658170">
    <property type="protein sequence ID" value="EEO29355.1"/>
    <property type="molecule type" value="Genomic_DNA"/>
</dbReference>
<name>C3X829_OXAFO</name>
<proteinExistence type="predicted"/>
<reference evidence="2 3" key="1">
    <citation type="submission" date="2009-02" db="EMBL/GenBank/DDBJ databases">
        <title>The Genome Sequence of Oxalobacter formigenes OXCC13.</title>
        <authorList>
            <consortium name="The Broad Institute Genome Sequencing Platform"/>
            <person name="Ward D."/>
            <person name="Young S.K."/>
            <person name="Kodira C.D."/>
            <person name="Zeng Q."/>
            <person name="Koehrsen M."/>
            <person name="Alvarado L."/>
            <person name="Berlin A."/>
            <person name="Borenstein D."/>
            <person name="Chen Z."/>
            <person name="Engels R."/>
            <person name="Freedman E."/>
            <person name="Gellesch M."/>
            <person name="Goldberg J."/>
            <person name="Griggs A."/>
            <person name="Gujja S."/>
            <person name="Heiman D."/>
            <person name="Hepburn T."/>
            <person name="Howarth C."/>
            <person name="Jen D."/>
            <person name="Larson L."/>
            <person name="Lewis B."/>
            <person name="Mehta T."/>
            <person name="Park D."/>
            <person name="Pearson M."/>
            <person name="Roberts A."/>
            <person name="Saif S."/>
            <person name="Shea T."/>
            <person name="Shenoy N."/>
            <person name="Sisk P."/>
            <person name="Stolte C."/>
            <person name="Sykes S."/>
            <person name="Walk T."/>
            <person name="White J."/>
            <person name="Yandava C."/>
            <person name="Allison M.J."/>
            <person name="Lander E."/>
            <person name="Nusbaum C."/>
            <person name="Galagan J."/>
            <person name="Birren B."/>
        </authorList>
    </citation>
    <scope>NUCLEOTIDE SEQUENCE [LARGE SCALE GENOMIC DNA]</scope>
    <source>
        <strain evidence="2 3">OXCC13</strain>
    </source>
</reference>
<keyword evidence="1" id="KW-0732">Signal</keyword>
<gene>
    <name evidence="2" type="ORF">OFBG_00383</name>
</gene>
<evidence type="ECO:0000256" key="1">
    <source>
        <dbReference type="SAM" id="SignalP"/>
    </source>
</evidence>
<organism evidence="2 3">
    <name type="scientific">Oxalobacter formigenes OXCC13</name>
    <dbReference type="NCBI Taxonomy" id="556269"/>
    <lineage>
        <taxon>Bacteria</taxon>
        <taxon>Pseudomonadati</taxon>
        <taxon>Pseudomonadota</taxon>
        <taxon>Betaproteobacteria</taxon>
        <taxon>Burkholderiales</taxon>
        <taxon>Oxalobacteraceae</taxon>
        <taxon>Oxalobacter</taxon>
    </lineage>
</organism>
<dbReference type="Proteomes" id="UP000005089">
    <property type="component" value="Unassembled WGS sequence"/>
</dbReference>
<dbReference type="NCBIfam" id="TIGR02001">
    <property type="entry name" value="gcw_chp"/>
    <property type="match status" value="1"/>
</dbReference>
<evidence type="ECO:0000313" key="3">
    <source>
        <dbReference type="Proteomes" id="UP000005089"/>
    </source>
</evidence>
<sequence>MDRRIIALSSLACLPFLGISSVNAEEAKNPFSANVTLTSDYAYRGISQTDERPAIQGGFDFKHDSGFYAGTWASSISWLHDMSDGGAPSSSMELDVYGGYKHQFGDFGVDVGLLGYLYPGSYSSAWKQANNMKDPHTLEGYIGGSWKFLSLKYSHSFTDLFGAVDTKNSKYIDFSAAYPLTEKLTLNAHFGRQIITGSGNSYNDWKLGATLNWQGFDFGLHYVDTDLANKKEANADARVIFSVGKVF</sequence>
<dbReference type="Pfam" id="PF09694">
    <property type="entry name" value="Gcw_chp"/>
    <property type="match status" value="1"/>
</dbReference>
<dbReference type="InterPro" id="IPR010239">
    <property type="entry name" value="CHP02001"/>
</dbReference>
<dbReference type="GeneID" id="77135706"/>
<dbReference type="AlphaFoldDB" id="C3X829"/>
<dbReference type="STRING" id="847.BRW83_1872"/>
<dbReference type="HOGENOM" id="CLU_074587_2_0_4"/>
<evidence type="ECO:0000313" key="2">
    <source>
        <dbReference type="EMBL" id="EEO29355.1"/>
    </source>
</evidence>
<accession>C3X829</accession>
<dbReference type="OrthoDB" id="9793561at2"/>
<feature type="signal peptide" evidence="1">
    <location>
        <begin position="1"/>
        <end position="24"/>
    </location>
</feature>
<protein>
    <submittedName>
        <fullName evidence="2">Uncharacterized protein</fullName>
    </submittedName>
</protein>
<keyword evidence="3" id="KW-1185">Reference proteome</keyword>
<dbReference type="eggNOG" id="ENOG5030FF7">
    <property type="taxonomic scope" value="Bacteria"/>
</dbReference>
<feature type="chain" id="PRO_5030166958" evidence="1">
    <location>
        <begin position="25"/>
        <end position="247"/>
    </location>
</feature>